<evidence type="ECO:0000259" key="5">
    <source>
        <dbReference type="Pfam" id="PF22730"/>
    </source>
</evidence>
<proteinExistence type="inferred from homology"/>
<dbReference type="Proteomes" id="UP000603457">
    <property type="component" value="Unassembled WGS sequence"/>
</dbReference>
<dbReference type="InterPro" id="IPR011989">
    <property type="entry name" value="ARM-like"/>
</dbReference>
<keyword evidence="7" id="KW-1185">Reference proteome</keyword>
<keyword evidence="4" id="KW-0456">Lyase</keyword>
<comment type="similarity">
    <text evidence="1">Belongs to the CpcE/RpcE/PecE family.</text>
</comment>
<evidence type="ECO:0000313" key="6">
    <source>
        <dbReference type="EMBL" id="MBD2594095.1"/>
    </source>
</evidence>
<accession>A0ABR8FT43</accession>
<evidence type="ECO:0000256" key="3">
    <source>
        <dbReference type="ARBA" id="ARBA00022738"/>
    </source>
</evidence>
<evidence type="ECO:0000256" key="2">
    <source>
        <dbReference type="ARBA" id="ARBA00022549"/>
    </source>
</evidence>
<dbReference type="RefSeq" id="WP_190967004.1">
    <property type="nucleotide sequence ID" value="NZ_JACJTB010000005.1"/>
</dbReference>
<comment type="caution">
    <text evidence="6">The sequence shown here is derived from an EMBL/GenBank/DDBJ whole genome shotgun (WGS) entry which is preliminary data.</text>
</comment>
<dbReference type="Pfam" id="PF13646">
    <property type="entry name" value="HEAT_2"/>
    <property type="match status" value="1"/>
</dbReference>
<dbReference type="EMBL" id="JACJTB010000005">
    <property type="protein sequence ID" value="MBD2594095.1"/>
    <property type="molecule type" value="Genomic_DNA"/>
</dbReference>
<keyword evidence="3" id="KW-0605">Phycobilisome</keyword>
<dbReference type="SUPFAM" id="SSF48371">
    <property type="entry name" value="ARM repeat"/>
    <property type="match status" value="1"/>
</dbReference>
<feature type="domain" description="NACHT C-terminal Cysteine and Histidine-containing" evidence="5">
    <location>
        <begin position="579"/>
        <end position="606"/>
    </location>
</feature>
<gene>
    <name evidence="6" type="ORF">H6G74_07090</name>
</gene>
<dbReference type="InterPro" id="IPR054570">
    <property type="entry name" value="NCC-H_dom"/>
</dbReference>
<evidence type="ECO:0000256" key="1">
    <source>
        <dbReference type="ARBA" id="ARBA00009299"/>
    </source>
</evidence>
<organism evidence="6 7">
    <name type="scientific">Nostoc spongiaeforme FACHB-130</name>
    <dbReference type="NCBI Taxonomy" id="1357510"/>
    <lineage>
        <taxon>Bacteria</taxon>
        <taxon>Bacillati</taxon>
        <taxon>Cyanobacteriota</taxon>
        <taxon>Cyanophyceae</taxon>
        <taxon>Nostocales</taxon>
        <taxon>Nostocaceae</taxon>
        <taxon>Nostoc</taxon>
    </lineage>
</organism>
<reference evidence="6 7" key="1">
    <citation type="journal article" date="2020" name="ISME J.">
        <title>Comparative genomics reveals insights into cyanobacterial evolution and habitat adaptation.</title>
        <authorList>
            <person name="Chen M.Y."/>
            <person name="Teng W.K."/>
            <person name="Zhao L."/>
            <person name="Hu C.X."/>
            <person name="Zhou Y.K."/>
            <person name="Han B.P."/>
            <person name="Song L.R."/>
            <person name="Shu W.S."/>
        </authorList>
    </citation>
    <scope>NUCLEOTIDE SEQUENCE [LARGE SCALE GENOMIC DNA]</scope>
    <source>
        <strain evidence="6 7">FACHB-130</strain>
    </source>
</reference>
<keyword evidence="2" id="KW-0042">Antenna complex</keyword>
<dbReference type="Gene3D" id="1.25.10.10">
    <property type="entry name" value="Leucine-rich Repeat Variant"/>
    <property type="match status" value="2"/>
</dbReference>
<sequence>MYDWQYFFNGDRTYLNQGSYRIFEPEWKAEILHWFSREDVDKQQKEDFIQALIDFDDGCGGFYRYRAYFLAAEAIAKFPECSLADRIVAQLLKWSYGYFRQDKRDWQILPQPLVERARKTLELTDRKRVVAAFVHLVHTTESRTIMRLAAEKLGKLDPGNKSAIAALALMPIAEDEYGFCGRSYSLAEIGVGDETAITTFIHEIQTNPDAESCSQSISGLGKIAHGNETAIAALIHLIETTQNKRNCQEAIASLRRIASGNQNAIVALGKFLQTNQGDTICYVAACALWTIDTGNQTAIQALVNIIATSARGYLVDSAAAYLLEISPKNQEAIASLLEIIENTKNESLLYTAAFYLWQFEPVNPQVISTLSQLIQSTQDESVRYYAAYSLLKFDPGNAQAIAALYEILESGQTEWRRLQVAKTLLKTDEYSHKAIQTVCELVKSPDKWIFSDAIAAFLQVLDPNHPLTIDTYIHLLNTTKNTSILMDVIWSLQRLNLDNKLFQEKLTELISSLVQLIQTFVDSDEQNSCSIQSTTTLSYESYLLDIADSLNKILPVEYLPQVLTSLKDYLNQQFYKNSSYRYEAVFKIILHCAENLNYPEFYQLWHS</sequence>
<evidence type="ECO:0000256" key="4">
    <source>
        <dbReference type="ARBA" id="ARBA00023239"/>
    </source>
</evidence>
<name>A0ABR8FT43_9NOSO</name>
<evidence type="ECO:0000313" key="7">
    <source>
        <dbReference type="Proteomes" id="UP000603457"/>
    </source>
</evidence>
<dbReference type="Pfam" id="PF22730">
    <property type="entry name" value="NCC-H"/>
    <property type="match status" value="1"/>
</dbReference>
<protein>
    <submittedName>
        <fullName evidence="6">HEAT repeat domain-containing protein</fullName>
    </submittedName>
</protein>
<dbReference type="InterPro" id="IPR016024">
    <property type="entry name" value="ARM-type_fold"/>
</dbReference>